<keyword evidence="4" id="KW-1185">Reference proteome</keyword>
<protein>
    <submittedName>
        <fullName evidence="3">Uncharacterized protein</fullName>
    </submittedName>
</protein>
<dbReference type="EMBL" id="JADGJD010000348">
    <property type="protein sequence ID" value="KAJ3051884.1"/>
    <property type="molecule type" value="Genomic_DNA"/>
</dbReference>
<feature type="region of interest" description="Disordered" evidence="1">
    <location>
        <begin position="475"/>
        <end position="514"/>
    </location>
</feature>
<evidence type="ECO:0000256" key="1">
    <source>
        <dbReference type="SAM" id="MobiDB-lite"/>
    </source>
</evidence>
<comment type="caution">
    <text evidence="3">The sequence shown here is derived from an EMBL/GenBank/DDBJ whole genome shotgun (WGS) entry which is preliminary data.</text>
</comment>
<evidence type="ECO:0000313" key="4">
    <source>
        <dbReference type="Proteomes" id="UP001212841"/>
    </source>
</evidence>
<evidence type="ECO:0000313" key="3">
    <source>
        <dbReference type="EMBL" id="KAJ3051884.1"/>
    </source>
</evidence>
<proteinExistence type="predicted"/>
<sequence>MRFFLVPLFSTCKAWARAAVSLFYERVNLCCDLQARKLAELLSRTKQSFQYSSFLKHLSVRLRIDDSIKSCRNEKLRCTEFAKTVKDQWHALADLMELCPNARSIGMNTVRAKNNNLATNNTFPDPDALLRIVRCTRGNLQSFAIRFTGDMEADVPPDGPNFQALEKCPQEWWRKFQAAVPMLRELALCLPSEGKVPISDLYVNFIKAAPSTLQHLDCDRMSLKIFRKLAKVVPYALQSFICDNADIKSFNDIGSRCKTLKHLNFDAADLLKQPPYGPNDLEGKTCPFHSLERLTIRNAYPELAFWFVAANHPTLLDVRILLKRAKGAKRMDVPVDQQNCDDPPNPHIAGSIRGYIKERCSKLRTVEVRQPPGVVVSPKRPRVHVNPLYEPLGRSSMPRMRGMASGIYPMGGKDSDDDSEQLAGDFEDDDHQVSDDSGDELDISDALRVGLTFAALTGRQIDVRGRRNGHEFVLRLGGRPDGRTGGRWADRDSRGGVQGRQNVTLPPSGLTELD</sequence>
<feature type="signal peptide" evidence="2">
    <location>
        <begin position="1"/>
        <end position="16"/>
    </location>
</feature>
<keyword evidence="2" id="KW-0732">Signal</keyword>
<feature type="chain" id="PRO_5042053992" evidence="2">
    <location>
        <begin position="17"/>
        <end position="514"/>
    </location>
</feature>
<accession>A0AAD5SC26</accession>
<gene>
    <name evidence="3" type="ORF">HK097_007098</name>
</gene>
<feature type="compositionally biased region" description="Basic and acidic residues" evidence="1">
    <location>
        <begin position="475"/>
        <end position="494"/>
    </location>
</feature>
<organism evidence="3 4">
    <name type="scientific">Rhizophlyctis rosea</name>
    <dbReference type="NCBI Taxonomy" id="64517"/>
    <lineage>
        <taxon>Eukaryota</taxon>
        <taxon>Fungi</taxon>
        <taxon>Fungi incertae sedis</taxon>
        <taxon>Chytridiomycota</taxon>
        <taxon>Chytridiomycota incertae sedis</taxon>
        <taxon>Chytridiomycetes</taxon>
        <taxon>Rhizophlyctidales</taxon>
        <taxon>Rhizophlyctidaceae</taxon>
        <taxon>Rhizophlyctis</taxon>
    </lineage>
</organism>
<feature type="compositionally biased region" description="Acidic residues" evidence="1">
    <location>
        <begin position="415"/>
        <end position="440"/>
    </location>
</feature>
<dbReference type="Proteomes" id="UP001212841">
    <property type="component" value="Unassembled WGS sequence"/>
</dbReference>
<dbReference type="AlphaFoldDB" id="A0AAD5SC26"/>
<feature type="region of interest" description="Disordered" evidence="1">
    <location>
        <begin position="407"/>
        <end position="440"/>
    </location>
</feature>
<name>A0AAD5SC26_9FUNG</name>
<evidence type="ECO:0000256" key="2">
    <source>
        <dbReference type="SAM" id="SignalP"/>
    </source>
</evidence>
<reference evidence="3" key="1">
    <citation type="submission" date="2020-05" db="EMBL/GenBank/DDBJ databases">
        <title>Phylogenomic resolution of chytrid fungi.</title>
        <authorList>
            <person name="Stajich J.E."/>
            <person name="Amses K."/>
            <person name="Simmons R."/>
            <person name="Seto K."/>
            <person name="Myers J."/>
            <person name="Bonds A."/>
            <person name="Quandt C.A."/>
            <person name="Barry K."/>
            <person name="Liu P."/>
            <person name="Grigoriev I."/>
            <person name="Longcore J.E."/>
            <person name="James T.Y."/>
        </authorList>
    </citation>
    <scope>NUCLEOTIDE SEQUENCE</scope>
    <source>
        <strain evidence="3">JEL0318</strain>
    </source>
</reference>